<protein>
    <submittedName>
        <fullName evidence="1">Uncharacterized protein</fullName>
    </submittedName>
</protein>
<name>A0A834TG73_9FABA</name>
<reference evidence="1" key="1">
    <citation type="submission" date="2020-09" db="EMBL/GenBank/DDBJ databases">
        <title>Genome-Enabled Discovery of Anthraquinone Biosynthesis in Senna tora.</title>
        <authorList>
            <person name="Kang S.-H."/>
            <person name="Pandey R.P."/>
            <person name="Lee C.-M."/>
            <person name="Sim J.-S."/>
            <person name="Jeong J.-T."/>
            <person name="Choi B.-S."/>
            <person name="Jung M."/>
            <person name="Ginzburg D."/>
            <person name="Zhao K."/>
            <person name="Won S.Y."/>
            <person name="Oh T.-J."/>
            <person name="Yu Y."/>
            <person name="Kim N.-H."/>
            <person name="Lee O.R."/>
            <person name="Lee T.-H."/>
            <person name="Bashyal P."/>
            <person name="Kim T.-S."/>
            <person name="Lee W.-H."/>
            <person name="Kawkins C."/>
            <person name="Kim C.-K."/>
            <person name="Kim J.S."/>
            <person name="Ahn B.O."/>
            <person name="Rhee S.Y."/>
            <person name="Sohng J.K."/>
        </authorList>
    </citation>
    <scope>NUCLEOTIDE SEQUENCE</scope>
    <source>
        <tissue evidence="1">Leaf</tissue>
    </source>
</reference>
<organism evidence="1 2">
    <name type="scientific">Senna tora</name>
    <dbReference type="NCBI Taxonomy" id="362788"/>
    <lineage>
        <taxon>Eukaryota</taxon>
        <taxon>Viridiplantae</taxon>
        <taxon>Streptophyta</taxon>
        <taxon>Embryophyta</taxon>
        <taxon>Tracheophyta</taxon>
        <taxon>Spermatophyta</taxon>
        <taxon>Magnoliopsida</taxon>
        <taxon>eudicotyledons</taxon>
        <taxon>Gunneridae</taxon>
        <taxon>Pentapetalae</taxon>
        <taxon>rosids</taxon>
        <taxon>fabids</taxon>
        <taxon>Fabales</taxon>
        <taxon>Fabaceae</taxon>
        <taxon>Caesalpinioideae</taxon>
        <taxon>Cassia clade</taxon>
        <taxon>Senna</taxon>
    </lineage>
</organism>
<accession>A0A834TG73</accession>
<sequence>MDGVKVVLQHGLRGGHGVTTECDARAL</sequence>
<evidence type="ECO:0000313" key="1">
    <source>
        <dbReference type="EMBL" id="KAF7821592.1"/>
    </source>
</evidence>
<comment type="caution">
    <text evidence="1">The sequence shown here is derived from an EMBL/GenBank/DDBJ whole genome shotgun (WGS) entry which is preliminary data.</text>
</comment>
<dbReference type="AlphaFoldDB" id="A0A834TG73"/>
<evidence type="ECO:0000313" key="2">
    <source>
        <dbReference type="Proteomes" id="UP000634136"/>
    </source>
</evidence>
<keyword evidence="2" id="KW-1185">Reference proteome</keyword>
<proteinExistence type="predicted"/>
<gene>
    <name evidence="1" type="ORF">G2W53_027047</name>
</gene>
<dbReference type="EMBL" id="JAAIUW010000008">
    <property type="protein sequence ID" value="KAF7821592.1"/>
    <property type="molecule type" value="Genomic_DNA"/>
</dbReference>
<dbReference type="Proteomes" id="UP000634136">
    <property type="component" value="Unassembled WGS sequence"/>
</dbReference>